<proteinExistence type="predicted"/>
<reference evidence="1 2" key="1">
    <citation type="submission" date="2015-04" db="EMBL/GenBank/DDBJ databases">
        <title>Taxonomic description and genome sequence of Bacillus campisalis sp. nov., a novel member of the genus Bacillus isolated from solar saltern.</title>
        <authorList>
            <person name="Mathan Kumar R."/>
            <person name="Kaur G."/>
            <person name="Kumar A."/>
            <person name="Singh N.K."/>
            <person name="Kaur N."/>
            <person name="Kumar N."/>
            <person name="Mayilraj S."/>
        </authorList>
    </citation>
    <scope>NUCLEOTIDE SEQUENCE [LARGE SCALE GENOMIC DNA]</scope>
    <source>
        <strain evidence="1 2">SA2-6</strain>
    </source>
</reference>
<protein>
    <submittedName>
        <fullName evidence="1">Uncharacterized protein</fullName>
    </submittedName>
</protein>
<name>A0A0M2SWH0_9BACI</name>
<sequence length="107" mass="12578">MTGMLNFREFYQRKPLLISPNDLTAMQEEESWFDTCTHWLIALEGCEEKENAIRWRVVIYPTAADGYFNHGSPFFRSQPVKTFKEAEDLCKEMEAIARQDRLAVLKK</sequence>
<dbReference type="OrthoDB" id="2988425at2"/>
<organism evidence="1 2">
    <name type="scientific">Mesobacillus campisalis</name>
    <dbReference type="NCBI Taxonomy" id="1408103"/>
    <lineage>
        <taxon>Bacteria</taxon>
        <taxon>Bacillati</taxon>
        <taxon>Bacillota</taxon>
        <taxon>Bacilli</taxon>
        <taxon>Bacillales</taxon>
        <taxon>Bacillaceae</taxon>
        <taxon>Mesobacillus</taxon>
    </lineage>
</organism>
<comment type="caution">
    <text evidence="1">The sequence shown here is derived from an EMBL/GenBank/DDBJ whole genome shotgun (WGS) entry which is preliminary data.</text>
</comment>
<dbReference type="PATRIC" id="fig|1408103.3.peg.2539"/>
<accession>A0A0M2SWH0</accession>
<dbReference type="AlphaFoldDB" id="A0A0M2SWH0"/>
<evidence type="ECO:0000313" key="1">
    <source>
        <dbReference type="EMBL" id="KKK38061.1"/>
    </source>
</evidence>
<dbReference type="RefSeq" id="WP_046523873.1">
    <property type="nucleotide sequence ID" value="NZ_LAYY01000010.1"/>
</dbReference>
<keyword evidence="2" id="KW-1185">Reference proteome</keyword>
<gene>
    <name evidence="1" type="ORF">WQ57_11285</name>
</gene>
<dbReference type="EMBL" id="LAYY01000010">
    <property type="protein sequence ID" value="KKK38061.1"/>
    <property type="molecule type" value="Genomic_DNA"/>
</dbReference>
<dbReference type="Proteomes" id="UP000034166">
    <property type="component" value="Unassembled WGS sequence"/>
</dbReference>
<evidence type="ECO:0000313" key="2">
    <source>
        <dbReference type="Proteomes" id="UP000034166"/>
    </source>
</evidence>